<keyword evidence="6" id="KW-0809">Transit peptide</keyword>
<dbReference type="Proteomes" id="UP000242146">
    <property type="component" value="Unassembled WGS sequence"/>
</dbReference>
<keyword evidence="10" id="KW-0496">Mitochondrion</keyword>
<dbReference type="InterPro" id="IPR039204">
    <property type="entry name" value="MRS2-like"/>
</dbReference>
<protein>
    <recommendedName>
        <fullName evidence="10">Magnesium transporter</fullName>
    </recommendedName>
</protein>
<dbReference type="GO" id="GO:0045016">
    <property type="term" value="P:mitochondrial magnesium ion transmembrane transport"/>
    <property type="evidence" value="ECO:0007669"/>
    <property type="project" value="TreeGrafter"/>
</dbReference>
<gene>
    <name evidence="11" type="ORF">DM01DRAFT_1332127</name>
</gene>
<evidence type="ECO:0000256" key="5">
    <source>
        <dbReference type="ARBA" id="ARBA00022842"/>
    </source>
</evidence>
<dbReference type="GO" id="GO:0005743">
    <property type="term" value="C:mitochondrial inner membrane"/>
    <property type="evidence" value="ECO:0007669"/>
    <property type="project" value="UniProtKB-SubCell"/>
</dbReference>
<evidence type="ECO:0000256" key="3">
    <source>
        <dbReference type="ARBA" id="ARBA00022448"/>
    </source>
</evidence>
<dbReference type="AlphaFoldDB" id="A0A1X2GU42"/>
<keyword evidence="5 10" id="KW-0460">Magnesium</keyword>
<evidence type="ECO:0000256" key="1">
    <source>
        <dbReference type="ARBA" id="ARBA00004141"/>
    </source>
</evidence>
<evidence type="ECO:0000313" key="11">
    <source>
        <dbReference type="EMBL" id="ORX61520.1"/>
    </source>
</evidence>
<accession>A0A1X2GU42</accession>
<evidence type="ECO:0000313" key="12">
    <source>
        <dbReference type="Proteomes" id="UP000242146"/>
    </source>
</evidence>
<organism evidence="11 12">
    <name type="scientific">Hesseltinella vesiculosa</name>
    <dbReference type="NCBI Taxonomy" id="101127"/>
    <lineage>
        <taxon>Eukaryota</taxon>
        <taxon>Fungi</taxon>
        <taxon>Fungi incertae sedis</taxon>
        <taxon>Mucoromycota</taxon>
        <taxon>Mucoromycotina</taxon>
        <taxon>Mucoromycetes</taxon>
        <taxon>Mucorales</taxon>
        <taxon>Cunninghamellaceae</taxon>
        <taxon>Hesseltinella</taxon>
    </lineage>
</organism>
<evidence type="ECO:0000256" key="2">
    <source>
        <dbReference type="ARBA" id="ARBA00009765"/>
    </source>
</evidence>
<keyword evidence="10" id="KW-0999">Mitochondrion inner membrane</keyword>
<evidence type="ECO:0000256" key="7">
    <source>
        <dbReference type="ARBA" id="ARBA00022989"/>
    </source>
</evidence>
<evidence type="ECO:0000256" key="6">
    <source>
        <dbReference type="ARBA" id="ARBA00022946"/>
    </source>
</evidence>
<dbReference type="Pfam" id="PF22099">
    <property type="entry name" value="MRS2-like"/>
    <property type="match status" value="1"/>
</dbReference>
<dbReference type="Gene3D" id="2.40.128.330">
    <property type="match status" value="1"/>
</dbReference>
<name>A0A1X2GU42_9FUNG</name>
<comment type="caution">
    <text evidence="11">The sequence shown here is derived from an EMBL/GenBank/DDBJ whole genome shotgun (WGS) entry which is preliminary data.</text>
</comment>
<keyword evidence="4 10" id="KW-0812">Transmembrane</keyword>
<evidence type="ECO:0000256" key="10">
    <source>
        <dbReference type="RuleBase" id="RU366042"/>
    </source>
</evidence>
<keyword evidence="8 10" id="KW-0406">Ion transport</keyword>
<dbReference type="GO" id="GO:0015095">
    <property type="term" value="F:magnesium ion transmembrane transporter activity"/>
    <property type="evidence" value="ECO:0007669"/>
    <property type="project" value="TreeGrafter"/>
</dbReference>
<comment type="similarity">
    <text evidence="2 10">Belongs to the CorA metal ion transporter (MIT) (TC 1.A.35) family.</text>
</comment>
<dbReference type="STRING" id="101127.A0A1X2GU42"/>
<reference evidence="11 12" key="1">
    <citation type="submission" date="2016-07" db="EMBL/GenBank/DDBJ databases">
        <title>Pervasive Adenine N6-methylation of Active Genes in Fungi.</title>
        <authorList>
            <consortium name="DOE Joint Genome Institute"/>
            <person name="Mondo S.J."/>
            <person name="Dannebaum R.O."/>
            <person name="Kuo R.C."/>
            <person name="Labutti K."/>
            <person name="Haridas S."/>
            <person name="Kuo A."/>
            <person name="Salamov A."/>
            <person name="Ahrendt S.R."/>
            <person name="Lipzen A."/>
            <person name="Sullivan W."/>
            <person name="Andreopoulos W.B."/>
            <person name="Clum A."/>
            <person name="Lindquist E."/>
            <person name="Daum C."/>
            <person name="Ramamoorthy G.K."/>
            <person name="Gryganskyi A."/>
            <person name="Culley D."/>
            <person name="Magnuson J.K."/>
            <person name="James T.Y."/>
            <person name="O'Malley M.A."/>
            <person name="Stajich J.E."/>
            <person name="Spatafora J.W."/>
            <person name="Visel A."/>
            <person name="Grigoriev I.V."/>
        </authorList>
    </citation>
    <scope>NUCLEOTIDE SEQUENCE [LARGE SCALE GENOMIC DNA]</scope>
    <source>
        <strain evidence="11 12">NRRL 3301</strain>
    </source>
</reference>
<evidence type="ECO:0000256" key="9">
    <source>
        <dbReference type="ARBA" id="ARBA00023136"/>
    </source>
</evidence>
<keyword evidence="3 10" id="KW-0813">Transport</keyword>
<dbReference type="PANTHER" id="PTHR13890:SF0">
    <property type="entry name" value="MAGNESIUM TRANSPORTER MRS2 HOMOLOG, MITOCHONDRIAL"/>
    <property type="match status" value="1"/>
</dbReference>
<keyword evidence="12" id="KW-1185">Reference proteome</keyword>
<dbReference type="Gene3D" id="1.20.58.340">
    <property type="entry name" value="Magnesium transport protein CorA, transmembrane region"/>
    <property type="match status" value="1"/>
</dbReference>
<feature type="transmembrane region" description="Helical" evidence="10">
    <location>
        <begin position="307"/>
        <end position="325"/>
    </location>
</feature>
<evidence type="ECO:0000256" key="4">
    <source>
        <dbReference type="ARBA" id="ARBA00022692"/>
    </source>
</evidence>
<dbReference type="EMBL" id="MCGT01000003">
    <property type="protein sequence ID" value="ORX61520.1"/>
    <property type="molecule type" value="Genomic_DNA"/>
</dbReference>
<dbReference type="OrthoDB" id="10251508at2759"/>
<evidence type="ECO:0000256" key="8">
    <source>
        <dbReference type="ARBA" id="ARBA00023065"/>
    </source>
</evidence>
<proteinExistence type="inferred from homology"/>
<feature type="transmembrane region" description="Helical" evidence="10">
    <location>
        <begin position="337"/>
        <end position="358"/>
    </location>
</feature>
<keyword evidence="7 10" id="KW-1133">Transmembrane helix</keyword>
<sequence>MNASFLRVPQRCRPLIHTTPRLFLRFKQPTIFCRPISLPAAPVDLRLRCTEFDQTGHIKRSSGEILKSEFCQHHSLMPRDLRTIDTRSCNQKPSLLVRPEAILINMGYMRALLKSDMVVVFDSFGTTDSYNQSMFMHDLQERLRSQNDQLPYEFKALEAIFIAVTTSLQSELEALEIPVNRLLSDLEGLVDLEEGVNRDRLRDLLQLSKKLSKFEYDVISVRDAIEDVLEHDEDLAAMYLTAKKSGNPREADDHEEVELLLESYLKQTEEIVNVATRLISNLRSTEDVVQLHLDLSRNALMWFDIRLTMITLSTSIIGAYGALFGMNLRNYFEDDPFAFGLVSGAALLTGAAAFLGSLRRLRVLARIRS</sequence>
<dbReference type="CDD" id="cd12823">
    <property type="entry name" value="Mrs2_Mfm1p-like"/>
    <property type="match status" value="1"/>
</dbReference>
<comment type="subcellular location">
    <subcellularLocation>
        <location evidence="1">Membrane</location>
        <topology evidence="1">Multi-pass membrane protein</topology>
    </subcellularLocation>
    <subcellularLocation>
        <location evidence="10">Mitochondrion inner membrane</location>
        <topology evidence="10">Multi-pass membrane protein</topology>
    </subcellularLocation>
</comment>
<keyword evidence="9 10" id="KW-0472">Membrane</keyword>
<dbReference type="PANTHER" id="PTHR13890">
    <property type="entry name" value="RNA SPLICING PROTEIN MRS2, MITOCHONDRIAL"/>
    <property type="match status" value="1"/>
</dbReference>